<dbReference type="InterPro" id="IPR036048">
    <property type="entry name" value="Interleukin_8-like_sf"/>
</dbReference>
<reference evidence="3" key="2">
    <citation type="submission" date="2025-09" db="UniProtKB">
        <authorList>
            <consortium name="Ensembl"/>
        </authorList>
    </citation>
    <scope>IDENTIFICATION</scope>
</reference>
<evidence type="ECO:0000259" key="2">
    <source>
        <dbReference type="Pfam" id="PF00048"/>
    </source>
</evidence>
<reference evidence="3" key="1">
    <citation type="submission" date="2025-08" db="UniProtKB">
        <authorList>
            <consortium name="Ensembl"/>
        </authorList>
    </citation>
    <scope>IDENTIFICATION</scope>
</reference>
<evidence type="ECO:0000313" key="3">
    <source>
        <dbReference type="Ensembl" id="ENSCCRP00000069017.2"/>
    </source>
</evidence>
<dbReference type="Gene3D" id="2.40.50.40">
    <property type="match status" value="1"/>
</dbReference>
<keyword evidence="4" id="KW-1185">Reference proteome</keyword>
<accession>A0A8C1DZ61</accession>
<proteinExistence type="predicted"/>
<evidence type="ECO:0000256" key="1">
    <source>
        <dbReference type="ARBA" id="ARBA00022514"/>
    </source>
</evidence>
<name>A0A8C1DZ61_CYPCA</name>
<protein>
    <recommendedName>
        <fullName evidence="2">Chemokine interleukin-8-like domain-containing protein</fullName>
    </recommendedName>
</protein>
<dbReference type="SUPFAM" id="SSF54117">
    <property type="entry name" value="Interleukin 8-like chemokines"/>
    <property type="match status" value="1"/>
</dbReference>
<organism evidence="3 4">
    <name type="scientific">Cyprinus carpio carpio</name>
    <dbReference type="NCBI Taxonomy" id="630221"/>
    <lineage>
        <taxon>Eukaryota</taxon>
        <taxon>Metazoa</taxon>
        <taxon>Chordata</taxon>
        <taxon>Craniata</taxon>
        <taxon>Vertebrata</taxon>
        <taxon>Euteleostomi</taxon>
        <taxon>Actinopterygii</taxon>
        <taxon>Neopterygii</taxon>
        <taxon>Teleostei</taxon>
        <taxon>Ostariophysi</taxon>
        <taxon>Cypriniformes</taxon>
        <taxon>Cyprinidae</taxon>
        <taxon>Cyprininae</taxon>
        <taxon>Cyprinus</taxon>
    </lineage>
</organism>
<dbReference type="Ensembl" id="ENSCCRT00000074779.2">
    <property type="protein sequence ID" value="ENSCCRP00000069017.2"/>
    <property type="gene ID" value="ENSCCRG00000037183.2"/>
</dbReference>
<dbReference type="Proteomes" id="UP001108240">
    <property type="component" value="Unplaced"/>
</dbReference>
<dbReference type="GeneTree" id="ENSGT01050000245837"/>
<feature type="domain" description="Chemokine interleukin-8-like" evidence="2">
    <location>
        <begin position="59"/>
        <end position="107"/>
    </location>
</feature>
<keyword evidence="1" id="KW-0202">Cytokine</keyword>
<dbReference type="AlphaFoldDB" id="A0A8C1DZ61"/>
<dbReference type="GO" id="GO:0005615">
    <property type="term" value="C:extracellular space"/>
    <property type="evidence" value="ECO:0007669"/>
    <property type="project" value="UniProtKB-KW"/>
</dbReference>
<dbReference type="InterPro" id="IPR001811">
    <property type="entry name" value="Chemokine_IL8-like_dom"/>
</dbReference>
<sequence length="124" mass="14254">MTRTALLYGNIKHALYINEDLSVSVLLSILHEVCAFVRRRFNIHSMANVAFVPVDAIASCCLRVSKHIRRDDLRLVSKYEIQHKSGVCEIDAVILHIRKKLICADLRVLKHLKKLKKNNKPKRA</sequence>
<dbReference type="GO" id="GO:0006955">
    <property type="term" value="P:immune response"/>
    <property type="evidence" value="ECO:0007669"/>
    <property type="project" value="InterPro"/>
</dbReference>
<dbReference type="Pfam" id="PF00048">
    <property type="entry name" value="IL8"/>
    <property type="match status" value="1"/>
</dbReference>
<dbReference type="GO" id="GO:0008009">
    <property type="term" value="F:chemokine activity"/>
    <property type="evidence" value="ECO:0007669"/>
    <property type="project" value="InterPro"/>
</dbReference>
<evidence type="ECO:0000313" key="4">
    <source>
        <dbReference type="Proteomes" id="UP001108240"/>
    </source>
</evidence>